<accession>A0AA40B302</accession>
<gene>
    <name evidence="3" type="ORF">B0T26DRAFT_636222</name>
</gene>
<dbReference type="RefSeq" id="XP_060299600.1">
    <property type="nucleotide sequence ID" value="XM_060436804.1"/>
</dbReference>
<comment type="caution">
    <text evidence="3">The sequence shown here is derived from an EMBL/GenBank/DDBJ whole genome shotgun (WGS) entry which is preliminary data.</text>
</comment>
<dbReference type="PANTHER" id="PTHR35043:SF7">
    <property type="entry name" value="TRANSCRIPTION FACTOR DOMAIN-CONTAINING PROTEIN"/>
    <property type="match status" value="1"/>
</dbReference>
<feature type="transmembrane region" description="Helical" evidence="1">
    <location>
        <begin position="203"/>
        <end position="222"/>
    </location>
</feature>
<keyword evidence="1" id="KW-1133">Transmembrane helix</keyword>
<dbReference type="PANTHER" id="PTHR35043">
    <property type="entry name" value="TRANSCRIPTION FACTOR DOMAIN-CONTAINING PROTEIN"/>
    <property type="match status" value="1"/>
</dbReference>
<organism evidence="3 4">
    <name type="scientific">Lasiosphaeria miniovina</name>
    <dbReference type="NCBI Taxonomy" id="1954250"/>
    <lineage>
        <taxon>Eukaryota</taxon>
        <taxon>Fungi</taxon>
        <taxon>Dikarya</taxon>
        <taxon>Ascomycota</taxon>
        <taxon>Pezizomycotina</taxon>
        <taxon>Sordariomycetes</taxon>
        <taxon>Sordariomycetidae</taxon>
        <taxon>Sordariales</taxon>
        <taxon>Lasiosphaeriaceae</taxon>
        <taxon>Lasiosphaeria</taxon>
    </lineage>
</organism>
<feature type="transmembrane region" description="Helical" evidence="1">
    <location>
        <begin position="228"/>
        <end position="246"/>
    </location>
</feature>
<dbReference type="GeneID" id="85320074"/>
<reference evidence="3" key="1">
    <citation type="submission" date="2023-06" db="EMBL/GenBank/DDBJ databases">
        <title>Genome-scale phylogeny and comparative genomics of the fungal order Sordariales.</title>
        <authorList>
            <consortium name="Lawrence Berkeley National Laboratory"/>
            <person name="Hensen N."/>
            <person name="Bonometti L."/>
            <person name="Westerberg I."/>
            <person name="Brannstrom I.O."/>
            <person name="Guillou S."/>
            <person name="Cros-Aarteil S."/>
            <person name="Calhoun S."/>
            <person name="Haridas S."/>
            <person name="Kuo A."/>
            <person name="Mondo S."/>
            <person name="Pangilinan J."/>
            <person name="Riley R."/>
            <person name="LaButti K."/>
            <person name="Andreopoulos B."/>
            <person name="Lipzen A."/>
            <person name="Chen C."/>
            <person name="Yanf M."/>
            <person name="Daum C."/>
            <person name="Ng V."/>
            <person name="Clum A."/>
            <person name="Steindorff A."/>
            <person name="Ohm R."/>
            <person name="Martin F."/>
            <person name="Silar P."/>
            <person name="Natvig D."/>
            <person name="Lalanne C."/>
            <person name="Gautier V."/>
            <person name="Ament-velasquez S.L."/>
            <person name="Kruys A."/>
            <person name="Hutchinson M.I."/>
            <person name="Powell A.J."/>
            <person name="Barry K."/>
            <person name="Miller A.N."/>
            <person name="Grigoriev I.V."/>
            <person name="Debuchy R."/>
            <person name="Gladieux P."/>
            <person name="Thoren M.H."/>
            <person name="Johannesson H."/>
        </authorList>
    </citation>
    <scope>NUCLEOTIDE SEQUENCE</scope>
    <source>
        <strain evidence="3">SMH2392-1A</strain>
    </source>
</reference>
<keyword evidence="2" id="KW-0732">Signal</keyword>
<keyword evidence="1" id="KW-0812">Transmembrane</keyword>
<evidence type="ECO:0000256" key="2">
    <source>
        <dbReference type="SAM" id="SignalP"/>
    </source>
</evidence>
<evidence type="ECO:0000313" key="3">
    <source>
        <dbReference type="EMBL" id="KAK0726744.1"/>
    </source>
</evidence>
<sequence length="255" mass="28922">MADQPLFRLALLGLAICCLPVSISAQDPAPSSGPDSSRNNLVGWQPNPDRRGTMNILQSCLLTIIACTWTIHHPNVPKRTPETALGRFLHRARWMIATILLPEFILAQAAKRIRGFDMFRTEGKEEQEWRKQHFYYANMGGFRVNLSSLDEVEGDNAALTRVYPLTAKELVKYLKTPSPSETEPPISETEVRRRIKVDTLSKLVAFMQIAWTLFSVLTRWAIHRATSQLEIMTVAFAACAVLTYVLRWNKPQNVE</sequence>
<keyword evidence="4" id="KW-1185">Reference proteome</keyword>
<evidence type="ECO:0000256" key="1">
    <source>
        <dbReference type="SAM" id="Phobius"/>
    </source>
</evidence>
<protein>
    <submittedName>
        <fullName evidence="3">Uncharacterized protein</fullName>
    </submittedName>
</protein>
<proteinExistence type="predicted"/>
<feature type="chain" id="PRO_5041285209" evidence="2">
    <location>
        <begin position="26"/>
        <end position="255"/>
    </location>
</feature>
<dbReference type="AlphaFoldDB" id="A0AA40B302"/>
<evidence type="ECO:0000313" key="4">
    <source>
        <dbReference type="Proteomes" id="UP001172101"/>
    </source>
</evidence>
<keyword evidence="1" id="KW-0472">Membrane</keyword>
<feature type="signal peptide" evidence="2">
    <location>
        <begin position="1"/>
        <end position="25"/>
    </location>
</feature>
<name>A0AA40B302_9PEZI</name>
<dbReference type="EMBL" id="JAUIRO010000002">
    <property type="protein sequence ID" value="KAK0726744.1"/>
    <property type="molecule type" value="Genomic_DNA"/>
</dbReference>
<feature type="non-terminal residue" evidence="3">
    <location>
        <position position="255"/>
    </location>
</feature>
<dbReference type="Proteomes" id="UP001172101">
    <property type="component" value="Unassembled WGS sequence"/>
</dbReference>